<reference evidence="1 2" key="1">
    <citation type="journal article" date="2020" name="G3 (Bethesda)">
        <title>CeMbio - The Caenorhabditis elegans Microbiome Resource.</title>
        <authorList>
            <person name="Dirksen P."/>
            <person name="Assie A."/>
            <person name="Zimmermann J."/>
            <person name="Zhang F."/>
            <person name="Tietje A.M."/>
            <person name="Marsh S.A."/>
            <person name="Felix M.A."/>
            <person name="Shapira M."/>
            <person name="Kaleta C."/>
            <person name="Schulenburg H."/>
            <person name="Samuel B."/>
        </authorList>
    </citation>
    <scope>NUCLEOTIDE SEQUENCE [LARGE SCALE GENOMIC DNA]</scope>
    <source>
        <strain evidence="1 2">MSPm1</strain>
    </source>
</reference>
<sequence length="134" mass="14753">MSRSINLFIEKLIPEALLLTRLNEVVSPGMESLNYRNEAAAGFLIHLEYDAGFRQSAMLCWAAETLAIDDIRLAQTLAASFSTRILLAPQHMNLPGGYDWCLVTEDQQLYAVAVTEQGDGLALRPDVPSVQLSS</sequence>
<dbReference type="RefSeq" id="WP_182367514.1">
    <property type="nucleotide sequence ID" value="NZ_CP059139.1"/>
</dbReference>
<evidence type="ECO:0000313" key="1">
    <source>
        <dbReference type="EMBL" id="QMV61783.1"/>
    </source>
</evidence>
<proteinExistence type="predicted"/>
<evidence type="ECO:0000313" key="2">
    <source>
        <dbReference type="Proteomes" id="UP000515276"/>
    </source>
</evidence>
<name>A0A7G5DJ58_9PSED</name>
<protein>
    <submittedName>
        <fullName evidence="1">Uncharacterized protein</fullName>
    </submittedName>
</protein>
<keyword evidence="2" id="KW-1185">Reference proteome</keyword>
<dbReference type="EMBL" id="CP059139">
    <property type="protein sequence ID" value="QMV61783.1"/>
    <property type="molecule type" value="Genomic_DNA"/>
</dbReference>
<dbReference type="AlphaFoldDB" id="A0A7G5DJ58"/>
<organism evidence="1 2">
    <name type="scientific">Pseudomonas berkeleyensis</name>
    <dbReference type="NCBI Taxonomy" id="2726956"/>
    <lineage>
        <taxon>Bacteria</taxon>
        <taxon>Pseudomonadati</taxon>
        <taxon>Pseudomonadota</taxon>
        <taxon>Gammaproteobacteria</taxon>
        <taxon>Pseudomonadales</taxon>
        <taxon>Pseudomonadaceae</taxon>
        <taxon>Pseudomonas</taxon>
    </lineage>
</organism>
<dbReference type="Proteomes" id="UP000515276">
    <property type="component" value="Chromosome"/>
</dbReference>
<accession>A0A7G5DJ58</accession>
<gene>
    <name evidence="1" type="ORF">HS968_17290</name>
</gene>